<proteinExistence type="inferred from homology"/>
<reference evidence="4" key="1">
    <citation type="journal article" date="2021" name="IMA Fungus">
        <title>Genomic characterization of three marine fungi, including Emericellopsis atlantica sp. nov. with signatures of a generalist lifestyle and marine biomass degradation.</title>
        <authorList>
            <person name="Hagestad O.C."/>
            <person name="Hou L."/>
            <person name="Andersen J.H."/>
            <person name="Hansen E.H."/>
            <person name="Altermark B."/>
            <person name="Li C."/>
            <person name="Kuhnert E."/>
            <person name="Cox R.J."/>
            <person name="Crous P.W."/>
            <person name="Spatafora J.W."/>
            <person name="Lail K."/>
            <person name="Amirebrahimi M."/>
            <person name="Lipzen A."/>
            <person name="Pangilinan J."/>
            <person name="Andreopoulos W."/>
            <person name="Hayes R.D."/>
            <person name="Ng V."/>
            <person name="Grigoriev I.V."/>
            <person name="Jackson S.A."/>
            <person name="Sutton T.D.S."/>
            <person name="Dobson A.D.W."/>
            <person name="Rama T."/>
        </authorList>
    </citation>
    <scope>NUCLEOTIDE SEQUENCE</scope>
    <source>
        <strain evidence="4">TS7</strain>
    </source>
</reference>
<dbReference type="SFLD" id="SFLDG00358">
    <property type="entry name" value="Main_(cytGST)"/>
    <property type="match status" value="1"/>
</dbReference>
<accession>A0A9P8CMQ9</accession>
<dbReference type="InterPro" id="IPR004045">
    <property type="entry name" value="Glutathione_S-Trfase_N"/>
</dbReference>
<name>A0A9P8CMQ9_9HYPO</name>
<feature type="domain" description="GST N-terminal" evidence="2">
    <location>
        <begin position="8"/>
        <end position="88"/>
    </location>
</feature>
<comment type="similarity">
    <text evidence="1">Belongs to the GST superfamily.</text>
</comment>
<organism evidence="4 5">
    <name type="scientific">Emericellopsis atlantica</name>
    <dbReference type="NCBI Taxonomy" id="2614577"/>
    <lineage>
        <taxon>Eukaryota</taxon>
        <taxon>Fungi</taxon>
        <taxon>Dikarya</taxon>
        <taxon>Ascomycota</taxon>
        <taxon>Pezizomycotina</taxon>
        <taxon>Sordariomycetes</taxon>
        <taxon>Hypocreomycetidae</taxon>
        <taxon>Hypocreales</taxon>
        <taxon>Bionectriaceae</taxon>
        <taxon>Emericellopsis</taxon>
    </lineage>
</organism>
<evidence type="ECO:0000256" key="1">
    <source>
        <dbReference type="ARBA" id="ARBA00007409"/>
    </source>
</evidence>
<dbReference type="SUPFAM" id="SSF52833">
    <property type="entry name" value="Thioredoxin-like"/>
    <property type="match status" value="1"/>
</dbReference>
<dbReference type="PROSITE" id="PS50405">
    <property type="entry name" value="GST_CTER"/>
    <property type="match status" value="1"/>
</dbReference>
<dbReference type="PROSITE" id="PS50404">
    <property type="entry name" value="GST_NTER"/>
    <property type="match status" value="1"/>
</dbReference>
<dbReference type="PANTHER" id="PTHR44051">
    <property type="entry name" value="GLUTATHIONE S-TRANSFERASE-RELATED"/>
    <property type="match status" value="1"/>
</dbReference>
<dbReference type="InterPro" id="IPR036282">
    <property type="entry name" value="Glutathione-S-Trfase_C_sf"/>
</dbReference>
<dbReference type="InterPro" id="IPR036249">
    <property type="entry name" value="Thioredoxin-like_sf"/>
</dbReference>
<comment type="caution">
    <text evidence="4">The sequence shown here is derived from an EMBL/GenBank/DDBJ whole genome shotgun (WGS) entry which is preliminary data.</text>
</comment>
<dbReference type="Gene3D" id="1.20.1050.130">
    <property type="match status" value="1"/>
</dbReference>
<sequence length="218" mass="25249">MSALQPIKLYMHSGAVGGPNPYKVLIILHYLNIPFTKVATDDPKAEWFVKNINPNGRVPAIEDPNTGLTLWESGAIIEYLVDKYDQKGKISVKEGKGVWEAKQYLHFQMSGQGPYYGQAVWFHRFGDHMPDGKKRYLEQIERVMMVLHNILEGKEYLVDNRLTYADLAFVPWNMPAQQWPVLSDPLWKPYQIEEKYPNFVRWHNKLAALDAVKKAYEP</sequence>
<dbReference type="SUPFAM" id="SSF47616">
    <property type="entry name" value="GST C-terminal domain-like"/>
    <property type="match status" value="1"/>
</dbReference>
<dbReference type="AlphaFoldDB" id="A0A9P8CMQ9"/>
<feature type="domain" description="GST C-terminal" evidence="3">
    <location>
        <begin position="94"/>
        <end position="218"/>
    </location>
</feature>
<evidence type="ECO:0000259" key="3">
    <source>
        <dbReference type="PROSITE" id="PS50405"/>
    </source>
</evidence>
<dbReference type="InterPro" id="IPR004046">
    <property type="entry name" value="GST_C"/>
</dbReference>
<dbReference type="OrthoDB" id="422574at2759"/>
<dbReference type="Pfam" id="PF13409">
    <property type="entry name" value="GST_N_2"/>
    <property type="match status" value="1"/>
</dbReference>
<dbReference type="GeneID" id="70289289"/>
<dbReference type="EMBL" id="MU251263">
    <property type="protein sequence ID" value="KAG9252270.1"/>
    <property type="molecule type" value="Genomic_DNA"/>
</dbReference>
<dbReference type="RefSeq" id="XP_046116194.1">
    <property type="nucleotide sequence ID" value="XM_046258386.1"/>
</dbReference>
<dbReference type="SFLD" id="SFLDS00019">
    <property type="entry name" value="Glutathione_Transferase_(cytos"/>
    <property type="match status" value="1"/>
</dbReference>
<protein>
    <submittedName>
        <fullName evidence="4">Glutathione S-transferase</fullName>
    </submittedName>
</protein>
<gene>
    <name evidence="4" type="ORF">F5Z01DRAFT_239604</name>
</gene>
<dbReference type="Pfam" id="PF00043">
    <property type="entry name" value="GST_C"/>
    <property type="match status" value="1"/>
</dbReference>
<dbReference type="PANTHER" id="PTHR44051:SF3">
    <property type="entry name" value="TRANSCRIPTIONAL REGULATOR URE2"/>
    <property type="match status" value="1"/>
</dbReference>
<dbReference type="CDD" id="cd03048">
    <property type="entry name" value="GST_N_Ure2p_like"/>
    <property type="match status" value="1"/>
</dbReference>
<evidence type="ECO:0000313" key="5">
    <source>
        <dbReference type="Proteomes" id="UP000887229"/>
    </source>
</evidence>
<dbReference type="Proteomes" id="UP000887229">
    <property type="component" value="Unassembled WGS sequence"/>
</dbReference>
<dbReference type="InterPro" id="IPR010987">
    <property type="entry name" value="Glutathione-S-Trfase_C-like"/>
</dbReference>
<evidence type="ECO:0000259" key="2">
    <source>
        <dbReference type="PROSITE" id="PS50404"/>
    </source>
</evidence>
<keyword evidence="5" id="KW-1185">Reference proteome</keyword>
<dbReference type="InterPro" id="IPR040079">
    <property type="entry name" value="Glutathione_S-Trfase"/>
</dbReference>
<evidence type="ECO:0000313" key="4">
    <source>
        <dbReference type="EMBL" id="KAG9252270.1"/>
    </source>
</evidence>